<feature type="region of interest" description="Disordered" evidence="3">
    <location>
        <begin position="581"/>
        <end position="600"/>
    </location>
</feature>
<evidence type="ECO:0000259" key="4">
    <source>
        <dbReference type="PROSITE" id="PS51916"/>
    </source>
</evidence>
<evidence type="ECO:0000256" key="3">
    <source>
        <dbReference type="SAM" id="MobiDB-lite"/>
    </source>
</evidence>
<feature type="region of interest" description="Disordered" evidence="3">
    <location>
        <begin position="703"/>
        <end position="754"/>
    </location>
</feature>
<gene>
    <name evidence="5" type="ORF">JCGZ_05622</name>
</gene>
<dbReference type="InterPro" id="IPR044867">
    <property type="entry name" value="DEUBAD_dom"/>
</dbReference>
<feature type="region of interest" description="Disordered" evidence="3">
    <location>
        <begin position="1251"/>
        <end position="1276"/>
    </location>
</feature>
<reference evidence="5 6" key="1">
    <citation type="journal article" date="2014" name="PLoS ONE">
        <title>Global Analysis of Gene Expression Profiles in Physic Nut (Jatropha curcas L.) Seedlings Exposed to Salt Stress.</title>
        <authorList>
            <person name="Zhang L."/>
            <person name="Zhang C."/>
            <person name="Wu P."/>
            <person name="Chen Y."/>
            <person name="Li M."/>
            <person name="Jiang H."/>
            <person name="Wu G."/>
        </authorList>
    </citation>
    <scope>NUCLEOTIDE SEQUENCE [LARGE SCALE GENOMIC DNA]</scope>
    <source>
        <strain evidence="6">cv. GZQX0401</strain>
        <tissue evidence="5">Young leaves</tissue>
    </source>
</reference>
<evidence type="ECO:0000313" key="5">
    <source>
        <dbReference type="EMBL" id="KDP44155.1"/>
    </source>
</evidence>
<dbReference type="GO" id="GO:0031011">
    <property type="term" value="C:Ino80 complex"/>
    <property type="evidence" value="ECO:0007669"/>
    <property type="project" value="InterPro"/>
</dbReference>
<dbReference type="STRING" id="180498.A0A067LHT3"/>
<feature type="region of interest" description="Disordered" evidence="3">
    <location>
        <begin position="668"/>
        <end position="688"/>
    </location>
</feature>
<dbReference type="PANTHER" id="PTHR13052:SF0">
    <property type="entry name" value="DNA-BINDING PROTEIN-LIKE"/>
    <property type="match status" value="1"/>
</dbReference>
<feature type="region of interest" description="Disordered" evidence="3">
    <location>
        <begin position="1293"/>
        <end position="1313"/>
    </location>
</feature>
<dbReference type="EMBL" id="KK914256">
    <property type="protein sequence ID" value="KDP44155.1"/>
    <property type="molecule type" value="Genomic_DNA"/>
</dbReference>
<dbReference type="PANTHER" id="PTHR13052">
    <property type="entry name" value="NFRKB-RELATED"/>
    <property type="match status" value="1"/>
</dbReference>
<feature type="compositionally biased region" description="Acidic residues" evidence="3">
    <location>
        <begin position="40"/>
        <end position="60"/>
    </location>
</feature>
<evidence type="ECO:0000256" key="1">
    <source>
        <dbReference type="ARBA" id="ARBA00004123"/>
    </source>
</evidence>
<feature type="compositionally biased region" description="Basic and acidic residues" evidence="3">
    <location>
        <begin position="738"/>
        <end position="752"/>
    </location>
</feature>
<feature type="region of interest" description="Disordered" evidence="3">
    <location>
        <begin position="1"/>
        <end position="60"/>
    </location>
</feature>
<accession>A0A067LHT3</accession>
<dbReference type="OrthoDB" id="70874at2759"/>
<dbReference type="InterPro" id="IPR057748">
    <property type="entry name" value="NFRKB_WH_2"/>
</dbReference>
<name>A0A067LHT3_JATCU</name>
<keyword evidence="2" id="KW-0539">Nucleus</keyword>
<proteinExistence type="predicted"/>
<evidence type="ECO:0000313" key="6">
    <source>
        <dbReference type="Proteomes" id="UP000027138"/>
    </source>
</evidence>
<feature type="compositionally biased region" description="Acidic residues" evidence="3">
    <location>
        <begin position="586"/>
        <end position="600"/>
    </location>
</feature>
<evidence type="ECO:0000256" key="2">
    <source>
        <dbReference type="ARBA" id="ARBA00023242"/>
    </source>
</evidence>
<feature type="domain" description="DEUBAD" evidence="4">
    <location>
        <begin position="83"/>
        <end position="196"/>
    </location>
</feature>
<dbReference type="KEGG" id="jcu:105628177"/>
<comment type="subcellular location">
    <subcellularLocation>
        <location evidence="1">Nucleus</location>
    </subcellularLocation>
</comment>
<dbReference type="Proteomes" id="UP000027138">
    <property type="component" value="Unassembled WGS sequence"/>
</dbReference>
<protein>
    <recommendedName>
        <fullName evidence="4">DEUBAD domain-containing protein</fullName>
    </recommendedName>
</protein>
<dbReference type="PROSITE" id="PS51916">
    <property type="entry name" value="DEUBAD"/>
    <property type="match status" value="1"/>
</dbReference>
<organism evidence="5 6">
    <name type="scientific">Jatropha curcas</name>
    <name type="common">Barbados nut</name>
    <dbReference type="NCBI Taxonomy" id="180498"/>
    <lineage>
        <taxon>Eukaryota</taxon>
        <taxon>Viridiplantae</taxon>
        <taxon>Streptophyta</taxon>
        <taxon>Embryophyta</taxon>
        <taxon>Tracheophyta</taxon>
        <taxon>Spermatophyta</taxon>
        <taxon>Magnoliopsida</taxon>
        <taxon>eudicotyledons</taxon>
        <taxon>Gunneridae</taxon>
        <taxon>Pentapetalae</taxon>
        <taxon>rosids</taxon>
        <taxon>fabids</taxon>
        <taxon>Malpighiales</taxon>
        <taxon>Euphorbiaceae</taxon>
        <taxon>Crotonoideae</taxon>
        <taxon>Jatropheae</taxon>
        <taxon>Jatropha</taxon>
    </lineage>
</organism>
<dbReference type="CDD" id="cd21865">
    <property type="entry name" value="DEUBAD_NFRKB"/>
    <property type="match status" value="1"/>
</dbReference>
<sequence length="1386" mass="155854">MAIEKNCFKGSRFDPDFSPNSRESMSSDEEEVQRRVSAAESDDDDDEFDDADSGAGSDDFDLLELGETGAEFCQIGNLTCSVPFELYDLSGLEDILSVDVWNEVLSEEERFSLAKYLPDLDQDIFARTLKELFEGQNFHFGSPIKKLFEMLKGGLCEPRVALYREGLSFFQKRQHYHHLRKHQNNMVSNLCQIRDAWLNCRGYSIEEKLRVLNIMKSEKSLMFEKMEEDLESDSSEKEELGDGRWGKRVKERKSALKLGRNSAYGSSSNLEFPSQMPAVNLEVTKYGKQNPKGILKLSGSKAFSSKEMMGQSPSGYHGLEPNSRPYDLSVPISRQKVMGYDAGAALRLRDQMKINDDDDDAEDAMYGMGIQRDRNVTRSGVMGKSGVLRAGKKHELLRSEDLETDDFSGFPFSSKNDLYAYGRSRNANNLSELKGVTAKPPNIRISHEFGKKAKYPENVQQFDAGDQIRSMKRTPKTTLKGNRVDLSKHSEPIWHGKNKGRILSVDSSLKSDEWNVRSKKWKTGRESPDLNFKTYQPSSPQVNDSILLSELRKPSKEKFRANFVYNGGLDKGAKKLSRMYVKNEETESDSSEQFDDEEDDSNLLMRSKSAYTSSLMGGSRSSLLKSGLDAKKGKLVRKDMQDNALAFDGMTDFNKKVAGFSEVGNMSGYSSKAKQKGKMRESSPLHSFGARVLENSSPFVLGKVTDEDDRKRSHKFGKNGQLRESGERLRISSLKTYPSDRKQKQEVSHDYTIDEEDDSLETRLLADENVLVRMGKKGKSSEAYVHDRHDRSDASFLGFNAVTKKRRAKEELPDIDGRDEDGNMQPNLQQHIDNSVSLKKKGKRKVETDICTSDMETSEPAIAEMGTVDMDLETKPQKKPYTPITPTVHTGFSFSIIHLLSAVRLAMISPHAEDSLEVVRPSEEQNGKLDGDTNGVVSHESADTNKSDHAVTLNVPSLTVQEIVNRVRSNPGDPCILETQEPLQDLVRGVLKIFSSKTAPLGAKGWKALVVYEKSTKSWSWIGPVSHTSTDHETVEEVTSPEYWGLPHKMLVKLVDSFANWLKSGQETLQQIGSLPAPPVALMQCSLDEKERFRDLRAQKSLSTISPSSEEVRAYFRKEEVLRYSIPDRAFSYTAADGKKSIVAPLRRCGGKPTSKARDHFMLKRDRPPHVTILCLVRDAAARLPGSIGTRADVCTLIRDSQYIVEEVSDAQVNQVVSGALDRLHYERDPCVQFDGERKLWVYLHREREEEDFEDDGTSSTKKWKRQKKDPADQPEQGAVTVAFHGNLDQSGFDLGSDLNVEPPGPDDDKRTDLVYNNAKQSVEDIAETSHVSEQGNMHQDHLWETLSNPVSENKLLCQENSTNEDFDDETFGRERPVGLLSASLL</sequence>
<dbReference type="Pfam" id="PF25793">
    <property type="entry name" value="WHD_2nd_NFRKB"/>
    <property type="match status" value="1"/>
</dbReference>
<keyword evidence="6" id="KW-1185">Reference proteome</keyword>
<dbReference type="InterPro" id="IPR024867">
    <property type="entry name" value="NFRKB"/>
</dbReference>